<evidence type="ECO:0000313" key="2">
    <source>
        <dbReference type="Proteomes" id="UP000530060"/>
    </source>
</evidence>
<evidence type="ECO:0000313" key="1">
    <source>
        <dbReference type="EMBL" id="CAD0005776.1"/>
    </source>
</evidence>
<sequence length="107" mass="12874">MNKVNEKFEVKIMNYLSICLDDPKLNVWHLAILTAILNLGYRQGERRRVKVNRRSIMMLSHINTLPTYHKYFKELQNFGYIKYMPSYHPGSRSEVELIKKRVSRNMR</sequence>
<accession>A0A6V6Z266</accession>
<dbReference type="Proteomes" id="UP000530060">
    <property type="component" value="Unassembled WGS sequence"/>
</dbReference>
<dbReference type="EMBL" id="CAIJDP010000074">
    <property type="protein sequence ID" value="CAD0005776.1"/>
    <property type="molecule type" value="Genomic_DNA"/>
</dbReference>
<protein>
    <submittedName>
        <fullName evidence="1">Uncharacterized protein</fullName>
    </submittedName>
</protein>
<gene>
    <name evidence="1" type="ORF">FLAT13_02945</name>
</gene>
<dbReference type="AlphaFoldDB" id="A0A6V6Z266"/>
<proteinExistence type="predicted"/>
<comment type="caution">
    <text evidence="1">The sequence shown here is derived from an EMBL/GenBank/DDBJ whole genome shotgun (WGS) entry which is preliminary data.</text>
</comment>
<reference evidence="1 2" key="1">
    <citation type="submission" date="2020-06" db="EMBL/GenBank/DDBJ databases">
        <authorList>
            <person name="Criscuolo A."/>
        </authorList>
    </citation>
    <scope>NUCLEOTIDE SEQUENCE [LARGE SCALE GENOMIC DNA]</scope>
    <source>
        <strain evidence="2">CIP 111411</strain>
    </source>
</reference>
<organism evidence="1 2">
    <name type="scientific">Flavobacterium salmonis</name>
    <dbReference type="NCBI Taxonomy" id="2654844"/>
    <lineage>
        <taxon>Bacteria</taxon>
        <taxon>Pseudomonadati</taxon>
        <taxon>Bacteroidota</taxon>
        <taxon>Flavobacteriia</taxon>
        <taxon>Flavobacteriales</taxon>
        <taxon>Flavobacteriaceae</taxon>
        <taxon>Flavobacterium</taxon>
    </lineage>
</organism>
<keyword evidence="2" id="KW-1185">Reference proteome</keyword>
<dbReference type="RefSeq" id="WP_230408838.1">
    <property type="nucleotide sequence ID" value="NZ_CAIJDP010000074.1"/>
</dbReference>
<name>A0A6V6Z266_9FLAO</name>